<dbReference type="AlphaFoldDB" id="A0AAV1ZGI3"/>
<proteinExistence type="predicted"/>
<sequence>MTKLSSAYFQVIPTLMKMLKYFFMILTILGLLSLTLSAPAPVPDPDGATACEPSIKCAFLKFDDPPGQP</sequence>
<evidence type="ECO:0000313" key="1">
    <source>
        <dbReference type="EMBL" id="CAL1270856.1"/>
    </source>
</evidence>
<dbReference type="Proteomes" id="UP001497382">
    <property type="component" value="Unassembled WGS sequence"/>
</dbReference>
<comment type="caution">
    <text evidence="1">The sequence shown here is derived from an EMBL/GenBank/DDBJ whole genome shotgun (WGS) entry which is preliminary data.</text>
</comment>
<name>A0AAV1ZGI3_9ARAC</name>
<keyword evidence="2" id="KW-1185">Reference proteome</keyword>
<accession>A0AAV1ZGI3</accession>
<reference evidence="1 2" key="1">
    <citation type="submission" date="2024-04" db="EMBL/GenBank/DDBJ databases">
        <authorList>
            <person name="Rising A."/>
            <person name="Reimegard J."/>
            <person name="Sonavane S."/>
            <person name="Akerstrom W."/>
            <person name="Nylinder S."/>
            <person name="Hedman E."/>
            <person name="Kallberg Y."/>
        </authorList>
    </citation>
    <scope>NUCLEOTIDE SEQUENCE [LARGE SCALE GENOMIC DNA]</scope>
</reference>
<evidence type="ECO:0000313" key="2">
    <source>
        <dbReference type="Proteomes" id="UP001497382"/>
    </source>
</evidence>
<protein>
    <submittedName>
        <fullName evidence="1">Uncharacterized protein</fullName>
    </submittedName>
</protein>
<gene>
    <name evidence="1" type="ORF">LARSCL_LOCUS5532</name>
</gene>
<organism evidence="1 2">
    <name type="scientific">Larinioides sclopetarius</name>
    <dbReference type="NCBI Taxonomy" id="280406"/>
    <lineage>
        <taxon>Eukaryota</taxon>
        <taxon>Metazoa</taxon>
        <taxon>Ecdysozoa</taxon>
        <taxon>Arthropoda</taxon>
        <taxon>Chelicerata</taxon>
        <taxon>Arachnida</taxon>
        <taxon>Araneae</taxon>
        <taxon>Araneomorphae</taxon>
        <taxon>Entelegynae</taxon>
        <taxon>Araneoidea</taxon>
        <taxon>Araneidae</taxon>
        <taxon>Larinioides</taxon>
    </lineage>
</organism>
<dbReference type="EMBL" id="CAXIEN010000051">
    <property type="protein sequence ID" value="CAL1270856.1"/>
    <property type="molecule type" value="Genomic_DNA"/>
</dbReference>